<name>A0A8J7I8X3_9NOST</name>
<feature type="region of interest" description="Disordered" evidence="3">
    <location>
        <begin position="105"/>
        <end position="125"/>
    </location>
</feature>
<dbReference type="SUPFAM" id="SSF51905">
    <property type="entry name" value="FAD/NAD(P)-binding domain"/>
    <property type="match status" value="1"/>
</dbReference>
<evidence type="ECO:0000256" key="2">
    <source>
        <dbReference type="ARBA" id="ARBA00023033"/>
    </source>
</evidence>
<dbReference type="PRINTS" id="PR00420">
    <property type="entry name" value="RNGMNOXGNASE"/>
</dbReference>
<dbReference type="PANTHER" id="PTHR13789">
    <property type="entry name" value="MONOOXYGENASE"/>
    <property type="match status" value="1"/>
</dbReference>
<dbReference type="EMBL" id="JAECZA010000042">
    <property type="protein sequence ID" value="MBH8573752.1"/>
    <property type="molecule type" value="Genomic_DNA"/>
</dbReference>
<proteinExistence type="predicted"/>
<keyword evidence="1" id="KW-0560">Oxidoreductase</keyword>
<feature type="domain" description="FAD-binding" evidence="4">
    <location>
        <begin position="35"/>
        <end position="63"/>
    </location>
</feature>
<dbReference type="Gene3D" id="3.50.50.60">
    <property type="entry name" value="FAD/NAD(P)-binding domain"/>
    <property type="match status" value="2"/>
</dbReference>
<feature type="domain" description="FAD-binding" evidence="4">
    <location>
        <begin position="412"/>
        <end position="456"/>
    </location>
</feature>
<dbReference type="Pfam" id="PF01494">
    <property type="entry name" value="FAD_binding_3"/>
    <property type="match status" value="2"/>
</dbReference>
<accession>A0A8J7I8X3</accession>
<keyword evidence="2 5" id="KW-0503">Monooxygenase</keyword>
<dbReference type="InterPro" id="IPR050493">
    <property type="entry name" value="FAD-dep_Monooxygenase_BioMet"/>
</dbReference>
<evidence type="ECO:0000256" key="1">
    <source>
        <dbReference type="ARBA" id="ARBA00023002"/>
    </source>
</evidence>
<dbReference type="RefSeq" id="WP_214432568.1">
    <property type="nucleotide sequence ID" value="NZ_CAWPUQ010000241.1"/>
</dbReference>
<organism evidence="5 6">
    <name type="scientific">Dendronalium phyllosphericum CENA369</name>
    <dbReference type="NCBI Taxonomy" id="1725256"/>
    <lineage>
        <taxon>Bacteria</taxon>
        <taxon>Bacillati</taxon>
        <taxon>Cyanobacteriota</taxon>
        <taxon>Cyanophyceae</taxon>
        <taxon>Nostocales</taxon>
        <taxon>Nostocaceae</taxon>
        <taxon>Dendronalium</taxon>
        <taxon>Dendronalium phyllosphericum</taxon>
    </lineage>
</organism>
<protein>
    <submittedName>
        <fullName evidence="5">FAD-dependent monooxygenase</fullName>
    </submittedName>
</protein>
<dbReference type="GO" id="GO:0004497">
    <property type="term" value="F:monooxygenase activity"/>
    <property type="evidence" value="ECO:0007669"/>
    <property type="project" value="UniProtKB-KW"/>
</dbReference>
<dbReference type="Proteomes" id="UP000662314">
    <property type="component" value="Unassembled WGS sequence"/>
</dbReference>
<evidence type="ECO:0000259" key="4">
    <source>
        <dbReference type="Pfam" id="PF01494"/>
    </source>
</evidence>
<keyword evidence="6" id="KW-1185">Reference proteome</keyword>
<feature type="compositionally biased region" description="Polar residues" evidence="3">
    <location>
        <begin position="107"/>
        <end position="119"/>
    </location>
</feature>
<dbReference type="PANTHER" id="PTHR13789:SF309">
    <property type="entry name" value="PUTATIVE (AFU_ORTHOLOGUE AFUA_6G14510)-RELATED"/>
    <property type="match status" value="1"/>
</dbReference>
<dbReference type="AlphaFoldDB" id="A0A8J7I8X3"/>
<evidence type="ECO:0000256" key="3">
    <source>
        <dbReference type="SAM" id="MobiDB-lite"/>
    </source>
</evidence>
<dbReference type="InterPro" id="IPR036188">
    <property type="entry name" value="FAD/NAD-bd_sf"/>
</dbReference>
<evidence type="ECO:0000313" key="5">
    <source>
        <dbReference type="EMBL" id="MBH8573752.1"/>
    </source>
</evidence>
<reference evidence="5 6" key="1">
    <citation type="journal article" date="2021" name="Int. J. Syst. Evol. Microbiol.">
        <title>Amazonocrinis nigriterrae gen. nov., sp. nov., Atlanticothrix silvestris gen. nov., sp. nov. and Dendronalium phyllosphericum gen. nov., sp. nov., nostocacean cyanobacteria from Brazilian environments.</title>
        <authorList>
            <person name="Alvarenga D.O."/>
            <person name="Andreote A.P.D."/>
            <person name="Branco L.H.Z."/>
            <person name="Delbaje E."/>
            <person name="Cruz R.B."/>
            <person name="Varani A.M."/>
            <person name="Fiore M.F."/>
        </authorList>
    </citation>
    <scope>NUCLEOTIDE SEQUENCE [LARGE SCALE GENOMIC DNA]</scope>
    <source>
        <strain evidence="5 6">CENA369</strain>
    </source>
</reference>
<gene>
    <name evidence="5" type="ORF">I8752_12125</name>
</gene>
<comment type="caution">
    <text evidence="5">The sequence shown here is derived from an EMBL/GenBank/DDBJ whole genome shotgun (WGS) entry which is preliminary data.</text>
</comment>
<dbReference type="InterPro" id="IPR002938">
    <property type="entry name" value="FAD-bd"/>
</dbReference>
<dbReference type="GO" id="GO:0071949">
    <property type="term" value="F:FAD binding"/>
    <property type="evidence" value="ECO:0007669"/>
    <property type="project" value="InterPro"/>
</dbReference>
<evidence type="ECO:0000313" key="6">
    <source>
        <dbReference type="Proteomes" id="UP000662314"/>
    </source>
</evidence>
<sequence>MPELESTLHIPADISANVDTLAEAVVSSSAPTAIYDVLVVGAGPVGLATAVGLRKRGIENILVIDQTRAFRQVGQVLDILPNGLKAIKYLDPNAYEEVKKNNLGFLNPQQSDGQKNVETTQEKKPAPTQLEWVFKNLQGQRIRSVPLGFDEWFQDYGEGRVSLSWYELQTTLRNMLPQDLVKANRRCINVVDEPENQCIQLDYVSDKGAEANPYAHWTDAEKSNEMQSQNLEIAYQKSETKSIRAKLIVAADGINSTIRRVLYSDNPHARPEYSGYASIYCTITEIPNELRTELEDKFFEGSPILTICSDEISTDPTDVDEPRMLLFRRPTGEVGYAIHIALPLELLQSKSGSSLIELAVQEFEKAGFPDELIQLLRISPPDNMQQRPFYIHRATNSHLTDSNSDRSIKQPAWSVGRVVLAGDAAHGMPPFMAQGANQGLEDALAIVTAIANVAQNNSWDDMQTMATAFEKYERLRRPLMAYVQEITLKRLPYSSNEKWQEYNEKVYLRNFDRVIEALL</sequence>